<feature type="transmembrane region" description="Helical" evidence="1">
    <location>
        <begin position="45"/>
        <end position="66"/>
    </location>
</feature>
<organism evidence="2 3">
    <name type="scientific">Halomicrobium mukohataei</name>
    <dbReference type="NCBI Taxonomy" id="57705"/>
    <lineage>
        <taxon>Archaea</taxon>
        <taxon>Methanobacteriati</taxon>
        <taxon>Methanobacteriota</taxon>
        <taxon>Stenosarchaea group</taxon>
        <taxon>Halobacteria</taxon>
        <taxon>Halobacteriales</taxon>
        <taxon>Haloarculaceae</taxon>
        <taxon>Halomicrobium</taxon>
    </lineage>
</organism>
<accession>A0A4D6KLK1</accession>
<dbReference type="KEGG" id="halz:E5139_15560"/>
<reference evidence="2 3" key="2">
    <citation type="submission" date="2019-04" db="EMBL/GenBank/DDBJ databases">
        <authorList>
            <person name="Yang S."/>
            <person name="Wei W."/>
        </authorList>
    </citation>
    <scope>NUCLEOTIDE SEQUENCE [LARGE SCALE GENOMIC DNA]</scope>
    <source>
        <strain evidence="3">ZP60</strain>
    </source>
</reference>
<evidence type="ECO:0000256" key="1">
    <source>
        <dbReference type="SAM" id="Phobius"/>
    </source>
</evidence>
<reference evidence="2 3" key="1">
    <citation type="submission" date="2019-04" db="EMBL/GenBank/DDBJ databases">
        <title>Complete genome sequence of Arthrobacter sp. ZXY-2 associated with effective atrazine degradation and salt adaptation.</title>
        <authorList>
            <person name="Zhao X."/>
        </authorList>
    </citation>
    <scope>NUCLEOTIDE SEQUENCE [LARGE SCALE GENOMIC DNA]</scope>
    <source>
        <strain evidence="3">ZP60</strain>
    </source>
</reference>
<keyword evidence="1" id="KW-0812">Transmembrane</keyword>
<dbReference type="EMBL" id="CP039375">
    <property type="protein sequence ID" value="QCD66991.1"/>
    <property type="molecule type" value="Genomic_DNA"/>
</dbReference>
<dbReference type="Proteomes" id="UP000297053">
    <property type="component" value="Chromosome"/>
</dbReference>
<dbReference type="RefSeq" id="WP_015763435.1">
    <property type="nucleotide sequence ID" value="NZ_CP039375.1"/>
</dbReference>
<sequence length="84" mass="9124">MAGSGGELSDVPHPPFLFAGIRCALEMMLVASLILLLGLPAQNPIVLAVVVLLAFVAMVVVLFWCLNQQMDRWIKHARGKPTVQ</sequence>
<name>A0A4D6KLK1_9EURY</name>
<protein>
    <submittedName>
        <fullName evidence="2">Uncharacterized protein</fullName>
    </submittedName>
</protein>
<gene>
    <name evidence="2" type="ORF">E5139_15560</name>
</gene>
<keyword evidence="1" id="KW-1133">Transmembrane helix</keyword>
<dbReference type="OMA" id="MRRWIRY"/>
<dbReference type="GeneID" id="42180387"/>
<proteinExistence type="predicted"/>
<dbReference type="AlphaFoldDB" id="A0A4D6KLK1"/>
<feature type="transmembrane region" description="Helical" evidence="1">
    <location>
        <begin position="16"/>
        <end position="39"/>
    </location>
</feature>
<evidence type="ECO:0000313" key="2">
    <source>
        <dbReference type="EMBL" id="QCD66991.1"/>
    </source>
</evidence>
<keyword evidence="1" id="KW-0472">Membrane</keyword>
<evidence type="ECO:0000313" key="3">
    <source>
        <dbReference type="Proteomes" id="UP000297053"/>
    </source>
</evidence>